<sequence length="530" mass="57480">MDGDPSYSGPRNITKFFISNLPEGCTPWELKCGLSGYGDISGTYVARKRDKDGNRFGFASFKDVKDKAEVLKSLRGAKLGGCKLKVNIARFALENGSGFGQPAGDYPRSKVASVGANPGGNVRTSSLRDFRSFRDVLGKGKDKEDGGSSGALQDSGKVVVAPDRTNAMQDLKGVAVVGRLVGLETLVDLDHLLRIAKVSYGQIQYLGGLSVLISFRDELAARSFLDAKELWGPWFSKLSAWEGQSLPFEKVAWLRIIGMPPHLLDGDVIKSMGELFGKILHIQKDFIKANDLSYVRVGVLSGDVERIKDVVSLKWKGRSFKILVEEELDVWIPDCLGSSSPVSSGNSSPLASSPVVNIQESAVKGSGGAEEGEEVRVENGSVNGDECVDGNSKGGGSFNQQDEVQFNWQPFLGDCQGGSSDVHGDGTNGIVFFKACKKTKRRRKGGARIPSESALGSPVSGFGSVEKGRPTKRNRAQLEEDSDPFSINRLLAQLNHKVDSLPSSGWGWGFWAGRRWWCGSQFRRLFRSRG</sequence>
<organism evidence="4 5">
    <name type="scientific">Helianthus annuus</name>
    <name type="common">Common sunflower</name>
    <dbReference type="NCBI Taxonomy" id="4232"/>
    <lineage>
        <taxon>Eukaryota</taxon>
        <taxon>Viridiplantae</taxon>
        <taxon>Streptophyta</taxon>
        <taxon>Embryophyta</taxon>
        <taxon>Tracheophyta</taxon>
        <taxon>Spermatophyta</taxon>
        <taxon>Magnoliopsida</taxon>
        <taxon>eudicotyledons</taxon>
        <taxon>Gunneridae</taxon>
        <taxon>Pentapetalae</taxon>
        <taxon>asterids</taxon>
        <taxon>campanulids</taxon>
        <taxon>Asterales</taxon>
        <taxon>Asteraceae</taxon>
        <taxon>Asteroideae</taxon>
        <taxon>Heliantheae alliance</taxon>
        <taxon>Heliantheae</taxon>
        <taxon>Helianthus</taxon>
    </lineage>
</organism>
<dbReference type="SMART" id="SM00360">
    <property type="entry name" value="RRM"/>
    <property type="match status" value="1"/>
</dbReference>
<feature type="domain" description="RRM" evidence="3">
    <location>
        <begin position="14"/>
        <end position="91"/>
    </location>
</feature>
<accession>A0A9K3E9D9</accession>
<dbReference type="Pfam" id="PF00076">
    <property type="entry name" value="RRM_1"/>
    <property type="match status" value="1"/>
</dbReference>
<evidence type="ECO:0000313" key="4">
    <source>
        <dbReference type="EMBL" id="KAF5768638.1"/>
    </source>
</evidence>
<evidence type="ECO:0000259" key="3">
    <source>
        <dbReference type="PROSITE" id="PS50102"/>
    </source>
</evidence>
<reference evidence="4" key="1">
    <citation type="journal article" date="2017" name="Nature">
        <title>The sunflower genome provides insights into oil metabolism, flowering and Asterid evolution.</title>
        <authorList>
            <person name="Badouin H."/>
            <person name="Gouzy J."/>
            <person name="Grassa C.J."/>
            <person name="Murat F."/>
            <person name="Staton S.E."/>
            <person name="Cottret L."/>
            <person name="Lelandais-Briere C."/>
            <person name="Owens G.L."/>
            <person name="Carrere S."/>
            <person name="Mayjonade B."/>
            <person name="Legrand L."/>
            <person name="Gill N."/>
            <person name="Kane N.C."/>
            <person name="Bowers J.E."/>
            <person name="Hubner S."/>
            <person name="Bellec A."/>
            <person name="Berard A."/>
            <person name="Berges H."/>
            <person name="Blanchet N."/>
            <person name="Boniface M.C."/>
            <person name="Brunel D."/>
            <person name="Catrice O."/>
            <person name="Chaidir N."/>
            <person name="Claudel C."/>
            <person name="Donnadieu C."/>
            <person name="Faraut T."/>
            <person name="Fievet G."/>
            <person name="Helmstetter N."/>
            <person name="King M."/>
            <person name="Knapp S.J."/>
            <person name="Lai Z."/>
            <person name="Le Paslier M.C."/>
            <person name="Lippi Y."/>
            <person name="Lorenzon L."/>
            <person name="Mandel J.R."/>
            <person name="Marage G."/>
            <person name="Marchand G."/>
            <person name="Marquand E."/>
            <person name="Bret-Mestries E."/>
            <person name="Morien E."/>
            <person name="Nambeesan S."/>
            <person name="Nguyen T."/>
            <person name="Pegot-Espagnet P."/>
            <person name="Pouilly N."/>
            <person name="Raftis F."/>
            <person name="Sallet E."/>
            <person name="Schiex T."/>
            <person name="Thomas J."/>
            <person name="Vandecasteele C."/>
            <person name="Vares D."/>
            <person name="Vear F."/>
            <person name="Vautrin S."/>
            <person name="Crespi M."/>
            <person name="Mangin B."/>
            <person name="Burke J.M."/>
            <person name="Salse J."/>
            <person name="Munos S."/>
            <person name="Vincourt P."/>
            <person name="Rieseberg L.H."/>
            <person name="Langlade N.B."/>
        </authorList>
    </citation>
    <scope>NUCLEOTIDE SEQUENCE</scope>
    <source>
        <tissue evidence="4">Leaves</tissue>
    </source>
</reference>
<dbReference type="CDD" id="cd00590">
    <property type="entry name" value="RRM_SF"/>
    <property type="match status" value="1"/>
</dbReference>
<proteinExistence type="predicted"/>
<dbReference type="InterPro" id="IPR035979">
    <property type="entry name" value="RBD_domain_sf"/>
</dbReference>
<name>A0A9K3E9D9_HELAN</name>
<gene>
    <name evidence="4" type="ORF">HanXRQr2_Chr14g0638701</name>
</gene>
<dbReference type="PANTHER" id="PTHR34427">
    <property type="entry name" value="DUF4283 DOMAIN PROTEIN"/>
    <property type="match status" value="1"/>
</dbReference>
<evidence type="ECO:0000256" key="1">
    <source>
        <dbReference type="PROSITE-ProRule" id="PRU00176"/>
    </source>
</evidence>
<reference evidence="4" key="2">
    <citation type="submission" date="2020-06" db="EMBL/GenBank/DDBJ databases">
        <title>Helianthus annuus Genome sequencing and assembly Release 2.</title>
        <authorList>
            <person name="Gouzy J."/>
            <person name="Langlade N."/>
            <person name="Munos S."/>
        </authorList>
    </citation>
    <scope>NUCLEOTIDE SEQUENCE</scope>
    <source>
        <tissue evidence="4">Leaves</tissue>
    </source>
</reference>
<dbReference type="Proteomes" id="UP000215914">
    <property type="component" value="Unassembled WGS sequence"/>
</dbReference>
<comment type="caution">
    <text evidence="4">The sequence shown here is derived from an EMBL/GenBank/DDBJ whole genome shotgun (WGS) entry which is preliminary data.</text>
</comment>
<dbReference type="InterPro" id="IPR000504">
    <property type="entry name" value="RRM_dom"/>
</dbReference>
<dbReference type="Gene3D" id="3.30.70.330">
    <property type="match status" value="1"/>
</dbReference>
<protein>
    <submittedName>
        <fullName evidence="4">RNA recognition motif domain, nucleotide-binding alpha-beta plait domain superfamily</fullName>
    </submittedName>
</protein>
<dbReference type="AlphaFoldDB" id="A0A9K3E9D9"/>
<evidence type="ECO:0000313" key="5">
    <source>
        <dbReference type="Proteomes" id="UP000215914"/>
    </source>
</evidence>
<keyword evidence="1" id="KW-0694">RNA-binding</keyword>
<dbReference type="GO" id="GO:0003723">
    <property type="term" value="F:RNA binding"/>
    <property type="evidence" value="ECO:0007669"/>
    <property type="project" value="UniProtKB-UniRule"/>
</dbReference>
<dbReference type="Gramene" id="mRNA:HanXRQr2_Chr14g0638701">
    <property type="protein sequence ID" value="mRNA:HanXRQr2_Chr14g0638701"/>
    <property type="gene ID" value="HanXRQr2_Chr14g0638701"/>
</dbReference>
<dbReference type="EMBL" id="MNCJ02000329">
    <property type="protein sequence ID" value="KAF5768638.1"/>
    <property type="molecule type" value="Genomic_DNA"/>
</dbReference>
<dbReference type="PROSITE" id="PS50102">
    <property type="entry name" value="RRM"/>
    <property type="match status" value="1"/>
</dbReference>
<keyword evidence="5" id="KW-1185">Reference proteome</keyword>
<feature type="region of interest" description="Disordered" evidence="2">
    <location>
        <begin position="443"/>
        <end position="479"/>
    </location>
</feature>
<dbReference type="InterPro" id="IPR012677">
    <property type="entry name" value="Nucleotide-bd_a/b_plait_sf"/>
</dbReference>
<dbReference type="PANTHER" id="PTHR34427:SF5">
    <property type="entry name" value="DUF4283 DOMAIN-CONTAINING PROTEIN"/>
    <property type="match status" value="1"/>
</dbReference>
<dbReference type="SUPFAM" id="SSF54928">
    <property type="entry name" value="RNA-binding domain, RBD"/>
    <property type="match status" value="1"/>
</dbReference>
<evidence type="ECO:0000256" key="2">
    <source>
        <dbReference type="SAM" id="MobiDB-lite"/>
    </source>
</evidence>